<evidence type="ECO:0000256" key="1">
    <source>
        <dbReference type="ARBA" id="ARBA00022714"/>
    </source>
</evidence>
<feature type="non-terminal residue" evidence="7">
    <location>
        <position position="1"/>
    </location>
</feature>
<evidence type="ECO:0000256" key="5">
    <source>
        <dbReference type="ARBA" id="ARBA00034078"/>
    </source>
</evidence>
<name>A0A381XM30_9ZZZZ</name>
<keyword evidence="4" id="KW-0411">Iron-sulfur</keyword>
<keyword evidence="3" id="KW-0408">Iron</keyword>
<reference evidence="7" key="1">
    <citation type="submission" date="2018-05" db="EMBL/GenBank/DDBJ databases">
        <authorList>
            <person name="Lanie J.A."/>
            <person name="Ng W.-L."/>
            <person name="Kazmierczak K.M."/>
            <person name="Andrzejewski T.M."/>
            <person name="Davidsen T.M."/>
            <person name="Wayne K.J."/>
            <person name="Tettelin H."/>
            <person name="Glass J.I."/>
            <person name="Rusch D."/>
            <person name="Podicherti R."/>
            <person name="Tsui H.-C.T."/>
            <person name="Winkler M.E."/>
        </authorList>
    </citation>
    <scope>NUCLEOTIDE SEQUENCE</scope>
</reference>
<dbReference type="EMBL" id="UINC01015622">
    <property type="protein sequence ID" value="SVA65660.1"/>
    <property type="molecule type" value="Genomic_DNA"/>
</dbReference>
<gene>
    <name evidence="7" type="ORF">METZ01_LOCUS118514</name>
</gene>
<keyword evidence="2" id="KW-0479">Metal-binding</keyword>
<dbReference type="AlphaFoldDB" id="A0A381XM30"/>
<proteinExistence type="predicted"/>
<comment type="cofactor">
    <cofactor evidence="5">
        <name>[2Fe-2S] cluster</name>
        <dbReference type="ChEBI" id="CHEBI:190135"/>
    </cofactor>
</comment>
<organism evidence="7">
    <name type="scientific">marine metagenome</name>
    <dbReference type="NCBI Taxonomy" id="408172"/>
    <lineage>
        <taxon>unclassified sequences</taxon>
        <taxon>metagenomes</taxon>
        <taxon>ecological metagenomes</taxon>
    </lineage>
</organism>
<dbReference type="InterPro" id="IPR017941">
    <property type="entry name" value="Rieske_2Fe-2S"/>
</dbReference>
<dbReference type="Gene3D" id="2.102.10.10">
    <property type="entry name" value="Rieske [2Fe-2S] iron-sulphur domain"/>
    <property type="match status" value="1"/>
</dbReference>
<dbReference type="GO" id="GO:0046872">
    <property type="term" value="F:metal ion binding"/>
    <property type="evidence" value="ECO:0007669"/>
    <property type="project" value="UniProtKB-KW"/>
</dbReference>
<dbReference type="SUPFAM" id="SSF50022">
    <property type="entry name" value="ISP domain"/>
    <property type="match status" value="1"/>
</dbReference>
<evidence type="ECO:0000256" key="2">
    <source>
        <dbReference type="ARBA" id="ARBA00022723"/>
    </source>
</evidence>
<protein>
    <recommendedName>
        <fullName evidence="6">Rieske domain-containing protein</fullName>
    </recommendedName>
</protein>
<sequence length="88" mass="9827">VFKINDTEIVVIHTKGNFYALDNRCSHQEGPLSLGRILDRSIICPWHGARFDLQSGRLLEGPNCKNLKNHTVQINQDKAGCPALFLGI</sequence>
<dbReference type="PANTHER" id="PTHR21496:SF0">
    <property type="entry name" value="RIESKE DOMAIN-CONTAINING PROTEIN"/>
    <property type="match status" value="1"/>
</dbReference>
<evidence type="ECO:0000256" key="3">
    <source>
        <dbReference type="ARBA" id="ARBA00023004"/>
    </source>
</evidence>
<evidence type="ECO:0000256" key="4">
    <source>
        <dbReference type="ARBA" id="ARBA00023014"/>
    </source>
</evidence>
<dbReference type="Pfam" id="PF00355">
    <property type="entry name" value="Rieske"/>
    <property type="match status" value="1"/>
</dbReference>
<feature type="domain" description="Rieske" evidence="6">
    <location>
        <begin position="1"/>
        <end position="81"/>
    </location>
</feature>
<dbReference type="GO" id="GO:0051537">
    <property type="term" value="F:2 iron, 2 sulfur cluster binding"/>
    <property type="evidence" value="ECO:0007669"/>
    <property type="project" value="UniProtKB-KW"/>
</dbReference>
<dbReference type="PANTHER" id="PTHR21496">
    <property type="entry name" value="FERREDOXIN-RELATED"/>
    <property type="match status" value="1"/>
</dbReference>
<keyword evidence="1" id="KW-0001">2Fe-2S</keyword>
<accession>A0A381XM30</accession>
<evidence type="ECO:0000313" key="7">
    <source>
        <dbReference type="EMBL" id="SVA65660.1"/>
    </source>
</evidence>
<dbReference type="InterPro" id="IPR036922">
    <property type="entry name" value="Rieske_2Fe-2S_sf"/>
</dbReference>
<dbReference type="PROSITE" id="PS51296">
    <property type="entry name" value="RIESKE"/>
    <property type="match status" value="1"/>
</dbReference>
<evidence type="ECO:0000259" key="6">
    <source>
        <dbReference type="PROSITE" id="PS51296"/>
    </source>
</evidence>